<proteinExistence type="predicted"/>
<reference evidence="5" key="1">
    <citation type="journal article" date="2013" name="Environ. Microbiol.">
        <title>Microbiota from the distal guts of lean and obese adolescents exhibit partial functional redundancy besides clear differences in community structure.</title>
        <authorList>
            <person name="Ferrer M."/>
            <person name="Ruiz A."/>
            <person name="Lanza F."/>
            <person name="Haange S.B."/>
            <person name="Oberbach A."/>
            <person name="Till H."/>
            <person name="Bargiela R."/>
            <person name="Campoy C."/>
            <person name="Segura M.T."/>
            <person name="Richter M."/>
            <person name="von Bergen M."/>
            <person name="Seifert J."/>
            <person name="Suarez A."/>
        </authorList>
    </citation>
    <scope>NUCLEOTIDE SEQUENCE</scope>
</reference>
<name>K1THE4_9ZZZZ</name>
<dbReference type="PANTHER" id="PTHR30146:SF109">
    <property type="entry name" value="HTH-TYPE TRANSCRIPTIONAL REGULATOR GALS"/>
    <property type="match status" value="1"/>
</dbReference>
<gene>
    <name evidence="5" type="ORF">OBE_09891</name>
</gene>
<evidence type="ECO:0000256" key="3">
    <source>
        <dbReference type="ARBA" id="ARBA00023163"/>
    </source>
</evidence>
<dbReference type="EMBL" id="AJWZ01006825">
    <property type="protein sequence ID" value="EKC58661.1"/>
    <property type="molecule type" value="Genomic_DNA"/>
</dbReference>
<dbReference type="InterPro" id="IPR028082">
    <property type="entry name" value="Peripla_BP_I"/>
</dbReference>
<comment type="caution">
    <text evidence="5">The sequence shown here is derived from an EMBL/GenBank/DDBJ whole genome shotgun (WGS) entry which is preliminary data.</text>
</comment>
<protein>
    <submittedName>
        <fullName evidence="5">Regulatory protein</fullName>
    </submittedName>
</protein>
<evidence type="ECO:0000313" key="5">
    <source>
        <dbReference type="EMBL" id="EKC58661.1"/>
    </source>
</evidence>
<evidence type="ECO:0000256" key="2">
    <source>
        <dbReference type="ARBA" id="ARBA00023125"/>
    </source>
</evidence>
<dbReference type="CDD" id="cd01392">
    <property type="entry name" value="HTH_LacI"/>
    <property type="match status" value="1"/>
</dbReference>
<dbReference type="GO" id="GO:0003700">
    <property type="term" value="F:DNA-binding transcription factor activity"/>
    <property type="evidence" value="ECO:0007669"/>
    <property type="project" value="TreeGrafter"/>
</dbReference>
<sequence length="105" mass="11190">MSSKPTLRDIAEATGVSTASVSMILNGKSLERFSSQRVASVLAEAERIGYRTPSARCAGKQIAILSPSVSNPYHTMMISGIDAAASAAGYQTAIYNTYWNPRTES</sequence>
<dbReference type="GO" id="GO:0000976">
    <property type="term" value="F:transcription cis-regulatory region binding"/>
    <property type="evidence" value="ECO:0007669"/>
    <property type="project" value="TreeGrafter"/>
</dbReference>
<evidence type="ECO:0000259" key="4">
    <source>
        <dbReference type="SMART" id="SM00354"/>
    </source>
</evidence>
<keyword evidence="3" id="KW-0804">Transcription</keyword>
<feature type="non-terminal residue" evidence="5">
    <location>
        <position position="105"/>
    </location>
</feature>
<dbReference type="PANTHER" id="PTHR30146">
    <property type="entry name" value="LACI-RELATED TRANSCRIPTIONAL REPRESSOR"/>
    <property type="match status" value="1"/>
</dbReference>
<dbReference type="SUPFAM" id="SSF47413">
    <property type="entry name" value="lambda repressor-like DNA-binding domains"/>
    <property type="match status" value="1"/>
</dbReference>
<dbReference type="Gene3D" id="3.40.50.2300">
    <property type="match status" value="1"/>
</dbReference>
<organism evidence="5">
    <name type="scientific">human gut metagenome</name>
    <dbReference type="NCBI Taxonomy" id="408170"/>
    <lineage>
        <taxon>unclassified sequences</taxon>
        <taxon>metagenomes</taxon>
        <taxon>organismal metagenomes</taxon>
    </lineage>
</organism>
<keyword evidence="2" id="KW-0238">DNA-binding</keyword>
<keyword evidence="1" id="KW-0805">Transcription regulation</keyword>
<dbReference type="SMART" id="SM00354">
    <property type="entry name" value="HTH_LACI"/>
    <property type="match status" value="1"/>
</dbReference>
<dbReference type="InterPro" id="IPR000843">
    <property type="entry name" value="HTH_LacI"/>
</dbReference>
<dbReference type="InterPro" id="IPR010982">
    <property type="entry name" value="Lambda_DNA-bd_dom_sf"/>
</dbReference>
<dbReference type="PROSITE" id="PS00356">
    <property type="entry name" value="HTH_LACI_1"/>
    <property type="match status" value="1"/>
</dbReference>
<evidence type="ECO:0000256" key="1">
    <source>
        <dbReference type="ARBA" id="ARBA00023015"/>
    </source>
</evidence>
<dbReference type="Pfam" id="PF00356">
    <property type="entry name" value="LacI"/>
    <property type="match status" value="1"/>
</dbReference>
<feature type="domain" description="HTH lacI-type" evidence="4">
    <location>
        <begin position="4"/>
        <end position="71"/>
    </location>
</feature>
<dbReference type="SUPFAM" id="SSF53822">
    <property type="entry name" value="Periplasmic binding protein-like I"/>
    <property type="match status" value="1"/>
</dbReference>
<dbReference type="AlphaFoldDB" id="K1THE4"/>
<dbReference type="Gene3D" id="1.10.260.40">
    <property type="entry name" value="lambda repressor-like DNA-binding domains"/>
    <property type="match status" value="1"/>
</dbReference>
<accession>K1THE4</accession>